<proteinExistence type="predicted"/>
<accession>A0A395GPX4</accession>
<dbReference type="PROSITE" id="PS51471">
    <property type="entry name" value="FE2OG_OXY"/>
    <property type="match status" value="1"/>
</dbReference>
<dbReference type="InterPro" id="IPR005123">
    <property type="entry name" value="Oxoglu/Fe-dep_dioxygenase_dom"/>
</dbReference>
<evidence type="ECO:0000313" key="3">
    <source>
        <dbReference type="Proteomes" id="UP000249402"/>
    </source>
</evidence>
<keyword evidence="3" id="KW-1185">Reference proteome</keyword>
<dbReference type="SUPFAM" id="SSF51197">
    <property type="entry name" value="Clavaminate synthase-like"/>
    <property type="match status" value="1"/>
</dbReference>
<evidence type="ECO:0000259" key="1">
    <source>
        <dbReference type="PROSITE" id="PS51471"/>
    </source>
</evidence>
<dbReference type="InterPro" id="IPR044861">
    <property type="entry name" value="IPNS-like_FE2OG_OXY"/>
</dbReference>
<dbReference type="STRING" id="1448316.A0A395GPX4"/>
<dbReference type="Gene3D" id="2.60.120.330">
    <property type="entry name" value="B-lactam Antibiotic, Isopenicillin N Synthase, Chain"/>
    <property type="match status" value="1"/>
</dbReference>
<sequence length="153" mass="16538">MNQFIPALLESLSQALDLRFSLPHYHLSGDDTIALHHYPRVGGGERNPAHQDFGLLTLFIQEDAGGRSGLEIADLQSTDQKGSAAIGASARFVPVEPGENEITVFVGNMLPKLAKRHRCQGGLRSCVHRVASGDRERYSICLLRACGSDDGLG</sequence>
<organism evidence="2 3">
    <name type="scientific">Aspergillus ibericus CBS 121593</name>
    <dbReference type="NCBI Taxonomy" id="1448316"/>
    <lineage>
        <taxon>Eukaryota</taxon>
        <taxon>Fungi</taxon>
        <taxon>Dikarya</taxon>
        <taxon>Ascomycota</taxon>
        <taxon>Pezizomycotina</taxon>
        <taxon>Eurotiomycetes</taxon>
        <taxon>Eurotiomycetidae</taxon>
        <taxon>Eurotiales</taxon>
        <taxon>Aspergillaceae</taxon>
        <taxon>Aspergillus</taxon>
        <taxon>Aspergillus subgen. Circumdati</taxon>
    </lineage>
</organism>
<dbReference type="EMBL" id="KZ824461">
    <property type="protein sequence ID" value="RAK97561.1"/>
    <property type="molecule type" value="Genomic_DNA"/>
</dbReference>
<gene>
    <name evidence="2" type="ORF">BO80DRAFT_428040</name>
</gene>
<dbReference type="VEuPathDB" id="FungiDB:BO80DRAFT_428040"/>
<dbReference type="RefSeq" id="XP_025571889.1">
    <property type="nucleotide sequence ID" value="XM_025720160.1"/>
</dbReference>
<dbReference type="GeneID" id="37225025"/>
<dbReference type="InterPro" id="IPR027443">
    <property type="entry name" value="IPNS-like_sf"/>
</dbReference>
<reference evidence="2 3" key="1">
    <citation type="submission" date="2018-02" db="EMBL/GenBank/DDBJ databases">
        <title>The genomes of Aspergillus section Nigri reveals drivers in fungal speciation.</title>
        <authorList>
            <consortium name="DOE Joint Genome Institute"/>
            <person name="Vesth T.C."/>
            <person name="Nybo J."/>
            <person name="Theobald S."/>
            <person name="Brandl J."/>
            <person name="Frisvad J.C."/>
            <person name="Nielsen K.F."/>
            <person name="Lyhne E.K."/>
            <person name="Kogle M.E."/>
            <person name="Kuo A."/>
            <person name="Riley R."/>
            <person name="Clum A."/>
            <person name="Nolan M."/>
            <person name="Lipzen A."/>
            <person name="Salamov A."/>
            <person name="Henrissat B."/>
            <person name="Wiebenga A."/>
            <person name="De vries R.P."/>
            <person name="Grigoriev I.V."/>
            <person name="Mortensen U.H."/>
            <person name="Andersen M.R."/>
            <person name="Baker S.E."/>
        </authorList>
    </citation>
    <scope>NUCLEOTIDE SEQUENCE [LARGE SCALE GENOMIC DNA]</scope>
    <source>
        <strain evidence="2 3">CBS 121593</strain>
    </source>
</reference>
<protein>
    <recommendedName>
        <fullName evidence="1">Fe2OG dioxygenase domain-containing protein</fullName>
    </recommendedName>
</protein>
<evidence type="ECO:0000313" key="2">
    <source>
        <dbReference type="EMBL" id="RAK97561.1"/>
    </source>
</evidence>
<dbReference type="OrthoDB" id="288590at2759"/>
<dbReference type="Pfam" id="PF03171">
    <property type="entry name" value="2OG-FeII_Oxy"/>
    <property type="match status" value="1"/>
</dbReference>
<name>A0A395GPX4_9EURO</name>
<dbReference type="Proteomes" id="UP000249402">
    <property type="component" value="Unassembled WGS sequence"/>
</dbReference>
<dbReference type="AlphaFoldDB" id="A0A395GPX4"/>
<feature type="domain" description="Fe2OG dioxygenase" evidence="1">
    <location>
        <begin position="28"/>
        <end position="147"/>
    </location>
</feature>